<feature type="region of interest" description="Disordered" evidence="1">
    <location>
        <begin position="61"/>
        <end position="81"/>
    </location>
</feature>
<keyword evidence="3" id="KW-1185">Reference proteome</keyword>
<dbReference type="EMBL" id="VSRR010020121">
    <property type="protein sequence ID" value="MPC62851.1"/>
    <property type="molecule type" value="Genomic_DNA"/>
</dbReference>
<evidence type="ECO:0000313" key="2">
    <source>
        <dbReference type="EMBL" id="MPC62851.1"/>
    </source>
</evidence>
<protein>
    <submittedName>
        <fullName evidence="2">Uncharacterized protein</fullName>
    </submittedName>
</protein>
<dbReference type="Proteomes" id="UP000324222">
    <property type="component" value="Unassembled WGS sequence"/>
</dbReference>
<accession>A0A5B7GRQ0</accession>
<dbReference type="AlphaFoldDB" id="A0A5B7GRQ0"/>
<evidence type="ECO:0000313" key="3">
    <source>
        <dbReference type="Proteomes" id="UP000324222"/>
    </source>
</evidence>
<reference evidence="2 3" key="1">
    <citation type="submission" date="2019-05" db="EMBL/GenBank/DDBJ databases">
        <title>Another draft genome of Portunus trituberculatus and its Hox gene families provides insights of decapod evolution.</title>
        <authorList>
            <person name="Jeong J.-H."/>
            <person name="Song I."/>
            <person name="Kim S."/>
            <person name="Choi T."/>
            <person name="Kim D."/>
            <person name="Ryu S."/>
            <person name="Kim W."/>
        </authorList>
    </citation>
    <scope>NUCLEOTIDE SEQUENCE [LARGE SCALE GENOMIC DNA]</scope>
    <source>
        <tissue evidence="2">Muscle</tissue>
    </source>
</reference>
<name>A0A5B7GRQ0_PORTR</name>
<sequence length="153" mass="16861">MNAARGELSGRVSSALWGREGRVDRWRSGEACNGCFVARASKQNRLKVSRVTEKKGEVWKDSGMTTVDPGNQSGSFRTPGQEPHLITRTVRKRLLGSLGRDGGVAGAGETLRLYCILVGALRTLRCLSRGSSRRAGLSSPIRRLFRHREQRPN</sequence>
<evidence type="ECO:0000256" key="1">
    <source>
        <dbReference type="SAM" id="MobiDB-lite"/>
    </source>
</evidence>
<comment type="caution">
    <text evidence="2">The sequence shown here is derived from an EMBL/GenBank/DDBJ whole genome shotgun (WGS) entry which is preliminary data.</text>
</comment>
<proteinExistence type="predicted"/>
<organism evidence="2 3">
    <name type="scientific">Portunus trituberculatus</name>
    <name type="common">Swimming crab</name>
    <name type="synonym">Neptunus trituberculatus</name>
    <dbReference type="NCBI Taxonomy" id="210409"/>
    <lineage>
        <taxon>Eukaryota</taxon>
        <taxon>Metazoa</taxon>
        <taxon>Ecdysozoa</taxon>
        <taxon>Arthropoda</taxon>
        <taxon>Crustacea</taxon>
        <taxon>Multicrustacea</taxon>
        <taxon>Malacostraca</taxon>
        <taxon>Eumalacostraca</taxon>
        <taxon>Eucarida</taxon>
        <taxon>Decapoda</taxon>
        <taxon>Pleocyemata</taxon>
        <taxon>Brachyura</taxon>
        <taxon>Eubrachyura</taxon>
        <taxon>Portunoidea</taxon>
        <taxon>Portunidae</taxon>
        <taxon>Portuninae</taxon>
        <taxon>Portunus</taxon>
    </lineage>
</organism>
<feature type="compositionally biased region" description="Polar residues" evidence="1">
    <location>
        <begin position="63"/>
        <end position="78"/>
    </location>
</feature>
<gene>
    <name evidence="2" type="ORF">E2C01_056941</name>
</gene>